<evidence type="ECO:0000313" key="3">
    <source>
        <dbReference type="Proteomes" id="UP000054549"/>
    </source>
</evidence>
<dbReference type="AlphaFoldDB" id="A0A0C2TU31"/>
<accession>A0A0C2TU31</accession>
<dbReference type="STRING" id="946122.A0A0C2TU31"/>
<dbReference type="Pfam" id="PF06398">
    <property type="entry name" value="Pex24p"/>
    <property type="match status" value="1"/>
</dbReference>
<name>A0A0C2TU31_AMAMK</name>
<dbReference type="Proteomes" id="UP000054549">
    <property type="component" value="Unassembled WGS sequence"/>
</dbReference>
<dbReference type="EMBL" id="KN818223">
    <property type="protein sequence ID" value="KIL70824.1"/>
    <property type="molecule type" value="Genomic_DNA"/>
</dbReference>
<dbReference type="InParanoid" id="A0A0C2TU31"/>
<gene>
    <name evidence="2" type="ORF">M378DRAFT_66936</name>
</gene>
<dbReference type="GO" id="GO:0007031">
    <property type="term" value="P:peroxisome organization"/>
    <property type="evidence" value="ECO:0007669"/>
    <property type="project" value="UniProtKB-ARBA"/>
</dbReference>
<protein>
    <recommendedName>
        <fullName evidence="1">TECPR1-like DysF domain-containing protein</fullName>
    </recommendedName>
</protein>
<keyword evidence="3" id="KW-1185">Reference proteome</keyword>
<sequence>MSTTDYQPPNRPICLPPDERALQRLAQRSWIKHLLSSLRQPNGPHVEEPQNIVTADAFEEQAVDIQPIELVNPTEDKKKESQDKFAWAVLYENQRGMTMFSIPYYSRRSLLPKDPAPFTPPSASLARTKQSFASLDDYQLPDGTWCWVSKVWMIDMRSDTGEVQYDGFEYNWMFRKHHWRAEVGPCSVGGWVRRRRWIRLMMRPGRLGSDGDKHGRTIPTSSSLPDLHADNVWLGQNPEDDWSRCHVLMKRLDTDGHKLEIWYAWLQPSLAKGKGKEMATDHEDIACATEVIIQVTSPPKREHIIPVLQRHLYDILHLFVFPDTRAKWLQLVAGTGVLSSINNEELRKEVDFWSYSEELLKTI</sequence>
<dbReference type="InterPro" id="IPR010482">
    <property type="entry name" value="TECPR1-like_DysF"/>
</dbReference>
<dbReference type="HOGENOM" id="CLU_025584_0_0_1"/>
<organism evidence="2 3">
    <name type="scientific">Amanita muscaria (strain Koide BX008)</name>
    <dbReference type="NCBI Taxonomy" id="946122"/>
    <lineage>
        <taxon>Eukaryota</taxon>
        <taxon>Fungi</taxon>
        <taxon>Dikarya</taxon>
        <taxon>Basidiomycota</taxon>
        <taxon>Agaricomycotina</taxon>
        <taxon>Agaricomycetes</taxon>
        <taxon>Agaricomycetidae</taxon>
        <taxon>Agaricales</taxon>
        <taxon>Pluteineae</taxon>
        <taxon>Amanitaceae</taxon>
        <taxon>Amanita</taxon>
    </lineage>
</organism>
<reference evidence="2 3" key="1">
    <citation type="submission" date="2014-04" db="EMBL/GenBank/DDBJ databases">
        <title>Evolutionary Origins and Diversification of the Mycorrhizal Mutualists.</title>
        <authorList>
            <consortium name="DOE Joint Genome Institute"/>
            <consortium name="Mycorrhizal Genomics Consortium"/>
            <person name="Kohler A."/>
            <person name="Kuo A."/>
            <person name="Nagy L.G."/>
            <person name="Floudas D."/>
            <person name="Copeland A."/>
            <person name="Barry K.W."/>
            <person name="Cichocki N."/>
            <person name="Veneault-Fourrey C."/>
            <person name="LaButti K."/>
            <person name="Lindquist E.A."/>
            <person name="Lipzen A."/>
            <person name="Lundell T."/>
            <person name="Morin E."/>
            <person name="Murat C."/>
            <person name="Riley R."/>
            <person name="Ohm R."/>
            <person name="Sun H."/>
            <person name="Tunlid A."/>
            <person name="Henrissat B."/>
            <person name="Grigoriev I.V."/>
            <person name="Hibbett D.S."/>
            <person name="Martin F."/>
        </authorList>
    </citation>
    <scope>NUCLEOTIDE SEQUENCE [LARGE SCALE GENOMIC DNA]</scope>
    <source>
        <strain evidence="2 3">Koide BX008</strain>
    </source>
</reference>
<proteinExistence type="predicted"/>
<evidence type="ECO:0000259" key="1">
    <source>
        <dbReference type="Pfam" id="PF06398"/>
    </source>
</evidence>
<dbReference type="OrthoDB" id="72441at2759"/>
<dbReference type="GO" id="GO:0005778">
    <property type="term" value="C:peroxisomal membrane"/>
    <property type="evidence" value="ECO:0007669"/>
    <property type="project" value="UniProtKB-ARBA"/>
</dbReference>
<feature type="domain" description="TECPR1-like DysF" evidence="1">
    <location>
        <begin position="67"/>
        <end position="199"/>
    </location>
</feature>
<evidence type="ECO:0000313" key="2">
    <source>
        <dbReference type="EMBL" id="KIL70824.1"/>
    </source>
</evidence>